<protein>
    <submittedName>
        <fullName evidence="1">Uncharacterized protein</fullName>
    </submittedName>
</protein>
<sequence length="61" mass="7079">MQMIAASEHQTRRELLVRQAQTERVLHLFVSEKWSTFAIARHLGMPERDVCALIDDSGWGR</sequence>
<comment type="caution">
    <text evidence="1">The sequence shown here is derived from an EMBL/GenBank/DDBJ whole genome shotgun (WGS) entry which is preliminary data.</text>
</comment>
<accession>A0ABV7I0T9</accession>
<dbReference type="EMBL" id="JBHRTG010000007">
    <property type="protein sequence ID" value="MFC3163084.1"/>
    <property type="molecule type" value="Genomic_DNA"/>
</dbReference>
<gene>
    <name evidence="1" type="ORF">ACFOHV_07305</name>
</gene>
<keyword evidence="2" id="KW-1185">Reference proteome</keyword>
<evidence type="ECO:0000313" key="2">
    <source>
        <dbReference type="Proteomes" id="UP001595647"/>
    </source>
</evidence>
<evidence type="ECO:0000313" key="1">
    <source>
        <dbReference type="EMBL" id="MFC3163084.1"/>
    </source>
</evidence>
<dbReference type="RefSeq" id="WP_182305417.1">
    <property type="nucleotide sequence ID" value="NZ_CP059896.1"/>
</dbReference>
<proteinExistence type="predicted"/>
<organism evidence="1 2">
    <name type="scientific">Ciceribacter thiooxidans</name>
    <dbReference type="NCBI Taxonomy" id="1969821"/>
    <lineage>
        <taxon>Bacteria</taxon>
        <taxon>Pseudomonadati</taxon>
        <taxon>Pseudomonadota</taxon>
        <taxon>Alphaproteobacteria</taxon>
        <taxon>Hyphomicrobiales</taxon>
        <taxon>Rhizobiaceae</taxon>
        <taxon>Ciceribacter</taxon>
    </lineage>
</organism>
<reference evidence="2" key="1">
    <citation type="journal article" date="2019" name="Int. J. Syst. Evol. Microbiol.">
        <title>The Global Catalogue of Microorganisms (GCM) 10K type strain sequencing project: providing services to taxonomists for standard genome sequencing and annotation.</title>
        <authorList>
            <consortium name="The Broad Institute Genomics Platform"/>
            <consortium name="The Broad Institute Genome Sequencing Center for Infectious Disease"/>
            <person name="Wu L."/>
            <person name="Ma J."/>
        </authorList>
    </citation>
    <scope>NUCLEOTIDE SEQUENCE [LARGE SCALE GENOMIC DNA]</scope>
    <source>
        <strain evidence="2">KCTC 52231</strain>
    </source>
</reference>
<name>A0ABV7I0T9_9HYPH</name>
<dbReference type="Proteomes" id="UP001595647">
    <property type="component" value="Unassembled WGS sequence"/>
</dbReference>